<keyword evidence="2" id="KW-1185">Reference proteome</keyword>
<proteinExistence type="predicted"/>
<evidence type="ECO:0000313" key="1">
    <source>
        <dbReference type="EMBL" id="MFK9079499.1"/>
    </source>
</evidence>
<dbReference type="EMBL" id="JBJHQE010000002">
    <property type="protein sequence ID" value="MFK9079499.1"/>
    <property type="molecule type" value="Genomic_DNA"/>
</dbReference>
<organism evidence="1 2">
    <name type="scientific">Pseudomonas neuropathica</name>
    <dbReference type="NCBI Taxonomy" id="2730425"/>
    <lineage>
        <taxon>Bacteria</taxon>
        <taxon>Pseudomonadati</taxon>
        <taxon>Pseudomonadota</taxon>
        <taxon>Gammaproteobacteria</taxon>
        <taxon>Pseudomonadales</taxon>
        <taxon>Pseudomonadaceae</taxon>
        <taxon>Pseudomonas</taxon>
    </lineage>
</organism>
<gene>
    <name evidence="1" type="ORF">ACJEBM_02245</name>
</gene>
<protein>
    <submittedName>
        <fullName evidence="1">Uncharacterized protein</fullName>
    </submittedName>
</protein>
<reference evidence="1" key="1">
    <citation type="submission" date="2024-11" db="EMBL/GenBank/DDBJ databases">
        <authorList>
            <person name="Lucas J.A."/>
        </authorList>
    </citation>
    <scope>NUCLEOTIDE SEQUENCE</scope>
    <source>
        <strain evidence="1">Z 8.8</strain>
    </source>
</reference>
<dbReference type="Proteomes" id="UP001622950">
    <property type="component" value="Unassembled WGS sequence"/>
</dbReference>
<accession>A0ACC7MLV9</accession>
<evidence type="ECO:0000313" key="2">
    <source>
        <dbReference type="Proteomes" id="UP001622950"/>
    </source>
</evidence>
<comment type="caution">
    <text evidence="1">The sequence shown here is derived from an EMBL/GenBank/DDBJ whole genome shotgun (WGS) entry which is preliminary data.</text>
</comment>
<name>A0ACC7MLV9_9PSED</name>
<sequence>MHLVRDFDLWAELTAQGEHAIVNMRRTITCDVQNGDVLPLDDNGYIASTGFSVPARQESLARRGARACPERVIEIRDTPAEPR</sequence>